<dbReference type="InterPro" id="IPR009769">
    <property type="entry name" value="EDR2_C"/>
</dbReference>
<dbReference type="Proteomes" id="UP000092600">
    <property type="component" value="Unassembled WGS sequence"/>
</dbReference>
<evidence type="ECO:0000259" key="2">
    <source>
        <dbReference type="Pfam" id="PF07059"/>
    </source>
</evidence>
<feature type="compositionally biased region" description="Basic residues" evidence="1">
    <location>
        <begin position="32"/>
        <end position="44"/>
    </location>
</feature>
<evidence type="ECO:0000313" key="3">
    <source>
        <dbReference type="EMBL" id="OAY64077.1"/>
    </source>
</evidence>
<dbReference type="Pfam" id="PF07059">
    <property type="entry name" value="EDR2_C"/>
    <property type="match status" value="1"/>
</dbReference>
<name>A0A199UGS4_ANACO</name>
<evidence type="ECO:0000256" key="1">
    <source>
        <dbReference type="SAM" id="MobiDB-lite"/>
    </source>
</evidence>
<dbReference type="PANTHER" id="PTHR31558:SF3">
    <property type="entry name" value="CW14 PROTEIN"/>
    <property type="match status" value="1"/>
</dbReference>
<dbReference type="EMBL" id="LSRQ01008281">
    <property type="protein sequence ID" value="OAY64077.1"/>
    <property type="molecule type" value="Genomic_DNA"/>
</dbReference>
<gene>
    <name evidence="3" type="ORF">ACMD2_10957</name>
</gene>
<reference evidence="3 4" key="1">
    <citation type="journal article" date="2016" name="DNA Res.">
        <title>The draft genome of MD-2 pineapple using hybrid error correction of long reads.</title>
        <authorList>
            <person name="Redwan R.M."/>
            <person name="Saidin A."/>
            <person name="Kumar S.V."/>
        </authorList>
    </citation>
    <scope>NUCLEOTIDE SEQUENCE [LARGE SCALE GENOMIC DNA]</scope>
    <source>
        <strain evidence="4">cv. MD2</strain>
        <tissue evidence="3">Leaf</tissue>
    </source>
</reference>
<feature type="domain" description="Protein ENHANCED DISEASE RESISTANCE 2 C-terminal" evidence="2">
    <location>
        <begin position="318"/>
        <end position="548"/>
    </location>
</feature>
<proteinExistence type="predicted"/>
<feature type="compositionally biased region" description="Polar residues" evidence="1">
    <location>
        <begin position="170"/>
        <end position="179"/>
    </location>
</feature>
<organism evidence="3 4">
    <name type="scientific">Ananas comosus</name>
    <name type="common">Pineapple</name>
    <name type="synonym">Ananas ananas</name>
    <dbReference type="NCBI Taxonomy" id="4615"/>
    <lineage>
        <taxon>Eukaryota</taxon>
        <taxon>Viridiplantae</taxon>
        <taxon>Streptophyta</taxon>
        <taxon>Embryophyta</taxon>
        <taxon>Tracheophyta</taxon>
        <taxon>Spermatophyta</taxon>
        <taxon>Magnoliopsida</taxon>
        <taxon>Liliopsida</taxon>
        <taxon>Poales</taxon>
        <taxon>Bromeliaceae</taxon>
        <taxon>Bromelioideae</taxon>
        <taxon>Ananas</taxon>
    </lineage>
</organism>
<dbReference type="STRING" id="4615.A0A199UGS4"/>
<comment type="caution">
    <text evidence="3">The sequence shown here is derived from an EMBL/GenBank/DDBJ whole genome shotgun (WGS) entry which is preliminary data.</text>
</comment>
<dbReference type="PANTHER" id="PTHR31558">
    <property type="entry name" value="CW14 PROTEIN"/>
    <property type="match status" value="1"/>
</dbReference>
<protein>
    <recommendedName>
        <fullName evidence="2">Protein ENHANCED DISEASE RESISTANCE 2 C-terminal domain-containing protein</fullName>
    </recommendedName>
</protein>
<evidence type="ECO:0000313" key="4">
    <source>
        <dbReference type="Proteomes" id="UP000092600"/>
    </source>
</evidence>
<accession>A0A199UGS4</accession>
<sequence>MGGCVSRSDACVGVRRKARSGGGGGGGGGGGARRRRRRGIRKRVSSSAAGAVAGRSMETIDEAEAAGGAADHRSHGNPSFPALSGSIEEAWFDSLALTESDGEDDFHSVQDGMGESCFLVPRLWKFRIATSISKRCCGNFADVFSLNGFESEAAVSTSLSKDIHSGGGNSNTPFNLSTDQNHRSQKSSEQSKGSLEHGVKPFGGHDDISSLSMDETSSRGEGGILNNCGILPSNCLPCLASTAPITEKKRPLSSSPTNSIKMPSLKLPFKKKAGEGHASATPFWEVNASLSSKPFLERPIAGSQVRLCSVGKKIFDSWSLIEPGSFRVRGANYFRDKKKEFAPNCAAYYPFGVDVFLCQQKINHISRFVELPVPNTTTKFPPLLVVNVQIPLYPASIFQNETDGEGISFVLYFRLAEDYAKELPSHFLDSLRKLIDDEVERVKAFPMDTTLPFRERLKILGRVANLDDLPLSAAERKVMHAYNEKPGDGYFEIDLDMHRFSYISRKGFEQFLDRLKLCVIDFGLTIQGNKPEELPEQLLCCVRLNGLDYTNYHQLAVHSS</sequence>
<feature type="region of interest" description="Disordered" evidence="1">
    <location>
        <begin position="15"/>
        <end position="57"/>
    </location>
</feature>
<feature type="compositionally biased region" description="Low complexity" evidence="1">
    <location>
        <begin position="45"/>
        <end position="56"/>
    </location>
</feature>
<feature type="region of interest" description="Disordered" evidence="1">
    <location>
        <begin position="160"/>
        <end position="218"/>
    </location>
</feature>
<dbReference type="AlphaFoldDB" id="A0A199UGS4"/>
<feature type="compositionally biased region" description="Basic and acidic residues" evidence="1">
    <location>
        <begin position="194"/>
        <end position="208"/>
    </location>
</feature>
<feature type="compositionally biased region" description="Gly residues" evidence="1">
    <location>
        <begin position="20"/>
        <end position="31"/>
    </location>
</feature>